<sequence length="190" mass="19326">MSPTESTAELEEKHDGAVAARQFLLFLSGAALIGALLSAGLGLGLGKMLPAAKATALSCPTDAQDPVAPAEVKLTVYNSTSVSGLAASTSQQLKNAGMTVFKVGDKAAPSGIDQQQLTKTGGGKAPQVVIAISGNALKTAATLQGFFPESLVLLRSGPISAVDVYLIADKPTFQAEARREARVLKCASTG</sequence>
<evidence type="ECO:0000259" key="2">
    <source>
        <dbReference type="Pfam" id="PF13399"/>
    </source>
</evidence>
<keyword evidence="1" id="KW-0812">Transmembrane</keyword>
<name>A0ABU1JBW1_9MICC</name>
<feature type="transmembrane region" description="Helical" evidence="1">
    <location>
        <begin position="23"/>
        <end position="45"/>
    </location>
</feature>
<gene>
    <name evidence="3" type="ORF">JOE69_002127</name>
</gene>
<evidence type="ECO:0000313" key="4">
    <source>
        <dbReference type="Proteomes" id="UP001185069"/>
    </source>
</evidence>
<keyword evidence="1" id="KW-0472">Membrane</keyword>
<keyword evidence="1" id="KW-1133">Transmembrane helix</keyword>
<dbReference type="Gene3D" id="3.30.70.2390">
    <property type="match status" value="1"/>
</dbReference>
<proteinExistence type="predicted"/>
<dbReference type="Pfam" id="PF13399">
    <property type="entry name" value="LytR_C"/>
    <property type="match status" value="1"/>
</dbReference>
<dbReference type="RefSeq" id="WP_309798577.1">
    <property type="nucleotide sequence ID" value="NZ_BAAAHY010000005.1"/>
</dbReference>
<protein>
    <recommendedName>
        <fullName evidence="2">LytR/CpsA/Psr regulator C-terminal domain-containing protein</fullName>
    </recommendedName>
</protein>
<reference evidence="3 4" key="1">
    <citation type="submission" date="2023-07" db="EMBL/GenBank/DDBJ databases">
        <title>Sequencing the genomes of 1000 actinobacteria strains.</title>
        <authorList>
            <person name="Klenk H.-P."/>
        </authorList>
    </citation>
    <scope>NUCLEOTIDE SEQUENCE [LARGE SCALE GENOMIC DNA]</scope>
    <source>
        <strain evidence="3 4">DSM 14555</strain>
    </source>
</reference>
<comment type="caution">
    <text evidence="3">The sequence shown here is derived from an EMBL/GenBank/DDBJ whole genome shotgun (WGS) entry which is preliminary data.</text>
</comment>
<dbReference type="Proteomes" id="UP001185069">
    <property type="component" value="Unassembled WGS sequence"/>
</dbReference>
<evidence type="ECO:0000313" key="3">
    <source>
        <dbReference type="EMBL" id="MDR6269889.1"/>
    </source>
</evidence>
<keyword evidence="4" id="KW-1185">Reference proteome</keyword>
<dbReference type="InterPro" id="IPR027381">
    <property type="entry name" value="LytR/CpsA/Psr_C"/>
</dbReference>
<feature type="domain" description="LytR/CpsA/Psr regulator C-terminal" evidence="2">
    <location>
        <begin position="71"/>
        <end position="166"/>
    </location>
</feature>
<dbReference type="EMBL" id="JAVDQF010000001">
    <property type="protein sequence ID" value="MDR6269889.1"/>
    <property type="molecule type" value="Genomic_DNA"/>
</dbReference>
<accession>A0ABU1JBW1</accession>
<evidence type="ECO:0000256" key="1">
    <source>
        <dbReference type="SAM" id="Phobius"/>
    </source>
</evidence>
<organism evidence="3 4">
    <name type="scientific">Arthrobacter russicus</name>
    <dbReference type="NCBI Taxonomy" id="172040"/>
    <lineage>
        <taxon>Bacteria</taxon>
        <taxon>Bacillati</taxon>
        <taxon>Actinomycetota</taxon>
        <taxon>Actinomycetes</taxon>
        <taxon>Micrococcales</taxon>
        <taxon>Micrococcaceae</taxon>
        <taxon>Arthrobacter</taxon>
    </lineage>
</organism>